<dbReference type="EMBL" id="JAAQTL010000002">
    <property type="protein sequence ID" value="NID17211.1"/>
    <property type="molecule type" value="Genomic_DNA"/>
</dbReference>
<dbReference type="InterPro" id="IPR022567">
    <property type="entry name" value="DUF3459"/>
</dbReference>
<dbReference type="AlphaFoldDB" id="A0A7X5QXM1"/>
<keyword evidence="3" id="KW-0326">Glycosidase</keyword>
<comment type="caution">
    <text evidence="5">The sequence shown here is derived from an EMBL/GenBank/DDBJ whole genome shotgun (WGS) entry which is preliminary data.</text>
</comment>
<dbReference type="Pfam" id="PF00128">
    <property type="entry name" value="Alpha-amylase"/>
    <property type="match status" value="1"/>
</dbReference>
<dbReference type="Gene3D" id="3.90.400.10">
    <property type="entry name" value="Oligo-1,6-glucosidase, Domain 2"/>
    <property type="match status" value="1"/>
</dbReference>
<dbReference type="RefSeq" id="WP_166701000.1">
    <property type="nucleotide sequence ID" value="NZ_JAAQTL010000002.1"/>
</dbReference>
<dbReference type="GO" id="GO:0004556">
    <property type="term" value="F:alpha-amylase activity"/>
    <property type="evidence" value="ECO:0007669"/>
    <property type="project" value="TreeGrafter"/>
</dbReference>
<evidence type="ECO:0000259" key="4">
    <source>
        <dbReference type="SMART" id="SM00642"/>
    </source>
</evidence>
<dbReference type="PANTHER" id="PTHR10357:SF179">
    <property type="entry name" value="NEUTRAL AND BASIC AMINO ACID TRANSPORT PROTEIN RBAT"/>
    <property type="match status" value="1"/>
</dbReference>
<dbReference type="Proteomes" id="UP000518878">
    <property type="component" value="Unassembled WGS sequence"/>
</dbReference>
<protein>
    <submittedName>
        <fullName evidence="5">DUF3459 domain-containing protein</fullName>
    </submittedName>
</protein>
<dbReference type="InterPro" id="IPR013780">
    <property type="entry name" value="Glyco_hydro_b"/>
</dbReference>
<dbReference type="InterPro" id="IPR045857">
    <property type="entry name" value="O16G_dom_2"/>
</dbReference>
<accession>A0A7X5QXM1</accession>
<dbReference type="Gene3D" id="2.60.40.1180">
    <property type="entry name" value="Golgi alpha-mannosidase II"/>
    <property type="match status" value="1"/>
</dbReference>
<dbReference type="SUPFAM" id="SSF51445">
    <property type="entry name" value="(Trans)glycosidases"/>
    <property type="match status" value="1"/>
</dbReference>
<evidence type="ECO:0000256" key="2">
    <source>
        <dbReference type="ARBA" id="ARBA00022801"/>
    </source>
</evidence>
<dbReference type="SUPFAM" id="SSF51011">
    <property type="entry name" value="Glycosyl hydrolase domain"/>
    <property type="match status" value="1"/>
</dbReference>
<dbReference type="CDD" id="cd11331">
    <property type="entry name" value="AmyAc_OligoGlu_like"/>
    <property type="match status" value="1"/>
</dbReference>
<keyword evidence="2" id="KW-0378">Hydrolase</keyword>
<reference evidence="5 6" key="1">
    <citation type="journal article" date="2006" name="Int. J. Syst. Evol. Microbiol.">
        <title>Dyella yeojuensis sp. nov., isolated from greenhouse soil in Korea.</title>
        <authorList>
            <person name="Kim B.Y."/>
            <person name="Weon H.Y."/>
            <person name="Lee K.H."/>
            <person name="Seok S.J."/>
            <person name="Kwon S.W."/>
            <person name="Go S.J."/>
            <person name="Stackebrandt E."/>
        </authorList>
    </citation>
    <scope>NUCLEOTIDE SEQUENCE [LARGE SCALE GENOMIC DNA]</scope>
    <source>
        <strain evidence="5 6">DSM 17673</strain>
    </source>
</reference>
<name>A0A7X5QXM1_9GAMM</name>
<evidence type="ECO:0000256" key="1">
    <source>
        <dbReference type="ARBA" id="ARBA00008061"/>
    </source>
</evidence>
<dbReference type="Gene3D" id="3.20.20.80">
    <property type="entry name" value="Glycosidases"/>
    <property type="match status" value="1"/>
</dbReference>
<dbReference type="GO" id="GO:0009313">
    <property type="term" value="P:oligosaccharide catabolic process"/>
    <property type="evidence" value="ECO:0007669"/>
    <property type="project" value="TreeGrafter"/>
</dbReference>
<comment type="similarity">
    <text evidence="1">Belongs to the glycosyl hydrolase 13 family.</text>
</comment>
<gene>
    <name evidence="5" type="ORF">HBF32_17165</name>
</gene>
<keyword evidence="6" id="KW-1185">Reference proteome</keyword>
<dbReference type="InterPro" id="IPR017853">
    <property type="entry name" value="GH"/>
</dbReference>
<dbReference type="FunFam" id="3.90.400.10:FF:000002">
    <property type="entry name" value="Sucrose isomerase"/>
    <property type="match status" value="1"/>
</dbReference>
<dbReference type="PANTHER" id="PTHR10357">
    <property type="entry name" value="ALPHA-AMYLASE FAMILY MEMBER"/>
    <property type="match status" value="1"/>
</dbReference>
<organism evidence="5 6">
    <name type="scientific">Luteibacter yeojuensis</name>
    <dbReference type="NCBI Taxonomy" id="345309"/>
    <lineage>
        <taxon>Bacteria</taxon>
        <taxon>Pseudomonadati</taxon>
        <taxon>Pseudomonadota</taxon>
        <taxon>Gammaproteobacteria</taxon>
        <taxon>Lysobacterales</taxon>
        <taxon>Rhodanobacteraceae</taxon>
        <taxon>Luteibacter</taxon>
    </lineage>
</organism>
<feature type="domain" description="Glycosyl hydrolase family 13 catalytic" evidence="4">
    <location>
        <begin position="13"/>
        <end position="392"/>
    </location>
</feature>
<evidence type="ECO:0000256" key="3">
    <source>
        <dbReference type="ARBA" id="ARBA00023295"/>
    </source>
</evidence>
<proteinExistence type="inferred from homology"/>
<dbReference type="InterPro" id="IPR006047">
    <property type="entry name" value="GH13_cat_dom"/>
</dbReference>
<evidence type="ECO:0000313" key="5">
    <source>
        <dbReference type="EMBL" id="NID17211.1"/>
    </source>
</evidence>
<sequence length="536" mass="60366">MEGSWWRDGVVYQVYPRSFADANGDGIGDLAGIRCKLPYLAGLGVDALWISPVYPSPMADFGYDVSDYRGIDPLFGDIAGMDALIADAHALELKVILDFVPNHSSDEHPWFRESRRSRDSVFRDWYIWRDPAPDGGPPNNWLSNFGGSAWTFDPLTAQYYLHLFLDRQPDLNWRHPALREAMYESMRFWLRRGVDGFRVDVIYHVMKDAAFRDNPPNPAFHEGIDAESHRYLPLHTADIPETQGVVSAMRSVVDEFPDRVLIGELYLPLERIVAYYGEDLSGAHLPFNFLLIGTPWTARAIAGLVTRYEAALPSGGWPNWVLGNHDKPRIASRVGDAQARVAAMLLLTLRGTPTMYYGDEIGMRDVPVPFDEVRDPFELNEPHKGLGRDPQRTPMRWYPREGAGFTRGRPWLRIGDDVDTRNVATQEGDPSSMLSLYRALLRLRRETPALSRGDIRLLLADEAALAYERTHDGERVVVVLNFTGAPADLPMPEPAGKVLLSTHGDEARGALRPDEARIYRVSCLRRPCDGIRRTGG</sequence>
<dbReference type="SMART" id="SM00642">
    <property type="entry name" value="Aamy"/>
    <property type="match status" value="1"/>
</dbReference>
<dbReference type="Pfam" id="PF11941">
    <property type="entry name" value="DUF3459"/>
    <property type="match status" value="1"/>
</dbReference>
<evidence type="ECO:0000313" key="6">
    <source>
        <dbReference type="Proteomes" id="UP000518878"/>
    </source>
</evidence>